<name>A0A9P3PCV3_LYOSH</name>
<keyword evidence="2" id="KW-1185">Reference proteome</keyword>
<comment type="caution">
    <text evidence="1">The sequence shown here is derived from an EMBL/GenBank/DDBJ whole genome shotgun (WGS) entry which is preliminary data.</text>
</comment>
<evidence type="ECO:0000313" key="1">
    <source>
        <dbReference type="EMBL" id="GLB33152.1"/>
    </source>
</evidence>
<dbReference type="AlphaFoldDB" id="A0A9P3PCV3"/>
<gene>
    <name evidence="1" type="ORF">LshimejAT787_0100370</name>
</gene>
<evidence type="ECO:0000313" key="2">
    <source>
        <dbReference type="Proteomes" id="UP001063166"/>
    </source>
</evidence>
<dbReference type="Proteomes" id="UP001063166">
    <property type="component" value="Unassembled WGS sequence"/>
</dbReference>
<sequence>MSPQASPLTRPSSLALLLTSPQAAHSNFEFTCHASAIPSLTSFATLPVSMHEGKAVRMEPATAGAVPSLRRHRMYESRGRFFDHSQFSFSCPQSMFHRGRTRDTLRNVVHSACQAGPLKLHRTRTVHSSTHSFRVARRDALRFLYAIPALPASRRVVLGSVVLRHSTFRRGAVETTKQRGTVQKACGRQLEDPSNPANLLQHLHTLCVSAVALSSRLEARAFVCRAEGEHCGGSPDCCASFYCASRGVVPQDNKCHYDGITGGGGAPCKEGKHCMTGVCENYKCTQQETPDDGDDIDGDVYGATLGKGGVVDPKKLGNEIPVIVSLVPEDLPLPTSL</sequence>
<accession>A0A9P3PCV3</accession>
<proteinExistence type="predicted"/>
<organism evidence="1 2">
    <name type="scientific">Lyophyllum shimeji</name>
    <name type="common">Hon-shimeji</name>
    <name type="synonym">Tricholoma shimeji</name>
    <dbReference type="NCBI Taxonomy" id="47721"/>
    <lineage>
        <taxon>Eukaryota</taxon>
        <taxon>Fungi</taxon>
        <taxon>Dikarya</taxon>
        <taxon>Basidiomycota</taxon>
        <taxon>Agaricomycotina</taxon>
        <taxon>Agaricomycetes</taxon>
        <taxon>Agaricomycetidae</taxon>
        <taxon>Agaricales</taxon>
        <taxon>Tricholomatineae</taxon>
        <taxon>Lyophyllaceae</taxon>
        <taxon>Lyophyllum</taxon>
    </lineage>
</organism>
<protein>
    <submittedName>
        <fullName evidence="1">Uncharacterized protein</fullName>
    </submittedName>
</protein>
<reference evidence="1" key="1">
    <citation type="submission" date="2022-07" db="EMBL/GenBank/DDBJ databases">
        <title>The genome of Lyophyllum shimeji provides insight into the initial evolution of ectomycorrhizal fungal genome.</title>
        <authorList>
            <person name="Kobayashi Y."/>
            <person name="Shibata T."/>
            <person name="Hirakawa H."/>
            <person name="Shigenobu S."/>
            <person name="Nishiyama T."/>
            <person name="Yamada A."/>
            <person name="Hasebe M."/>
            <person name="Kawaguchi M."/>
        </authorList>
    </citation>
    <scope>NUCLEOTIDE SEQUENCE</scope>
    <source>
        <strain evidence="1">AT787</strain>
    </source>
</reference>
<dbReference type="EMBL" id="BRPK01000001">
    <property type="protein sequence ID" value="GLB33152.1"/>
    <property type="molecule type" value="Genomic_DNA"/>
</dbReference>